<gene>
    <name evidence="1" type="ORF">PRZ48_012744</name>
</gene>
<reference evidence="1 2" key="1">
    <citation type="journal article" date="2023" name="G3 (Bethesda)">
        <title>A chromosome-level genome assembly of Zasmidium syzygii isolated from banana leaves.</title>
        <authorList>
            <person name="van Westerhoven A.C."/>
            <person name="Mehrabi R."/>
            <person name="Talebi R."/>
            <person name="Steentjes M.B.F."/>
            <person name="Corcolon B."/>
            <person name="Chong P.A."/>
            <person name="Kema G.H.J."/>
            <person name="Seidl M.F."/>
        </authorList>
    </citation>
    <scope>NUCLEOTIDE SEQUENCE [LARGE SCALE GENOMIC DNA]</scope>
    <source>
        <strain evidence="1 2">P124</strain>
    </source>
</reference>
<name>A0ABR0E6A7_ZASCE</name>
<evidence type="ECO:0008006" key="3">
    <source>
        <dbReference type="Google" id="ProtNLM"/>
    </source>
</evidence>
<keyword evidence="2" id="KW-1185">Reference proteome</keyword>
<evidence type="ECO:0000313" key="2">
    <source>
        <dbReference type="Proteomes" id="UP001305779"/>
    </source>
</evidence>
<protein>
    <recommendedName>
        <fullName evidence="3">F-box domain-containing protein</fullName>
    </recommendedName>
</protein>
<organism evidence="1 2">
    <name type="scientific">Zasmidium cellare</name>
    <name type="common">Wine cellar mold</name>
    <name type="synonym">Racodium cellare</name>
    <dbReference type="NCBI Taxonomy" id="395010"/>
    <lineage>
        <taxon>Eukaryota</taxon>
        <taxon>Fungi</taxon>
        <taxon>Dikarya</taxon>
        <taxon>Ascomycota</taxon>
        <taxon>Pezizomycotina</taxon>
        <taxon>Dothideomycetes</taxon>
        <taxon>Dothideomycetidae</taxon>
        <taxon>Mycosphaerellales</taxon>
        <taxon>Mycosphaerellaceae</taxon>
        <taxon>Zasmidium</taxon>
    </lineage>
</organism>
<dbReference type="Proteomes" id="UP001305779">
    <property type="component" value="Unassembled WGS sequence"/>
</dbReference>
<accession>A0ABR0E6A7</accession>
<evidence type="ECO:0000313" key="1">
    <source>
        <dbReference type="EMBL" id="KAK4496761.1"/>
    </source>
</evidence>
<comment type="caution">
    <text evidence="1">The sequence shown here is derived from an EMBL/GenBank/DDBJ whole genome shotgun (WGS) entry which is preliminary data.</text>
</comment>
<dbReference type="EMBL" id="JAXOVC010000010">
    <property type="protein sequence ID" value="KAK4496761.1"/>
    <property type="molecule type" value="Genomic_DNA"/>
</dbReference>
<proteinExistence type="predicted"/>
<sequence>MSPSGFDNLPCELLEAIADYLHSEDLDSFTLLNRACYSALVPRIFSSIGFRINEKDALRQDVTSLVQALERDETFKHVRALEIFGEWRKDDNPLVKFSGKDERQAWVTNRLHIRCFRLRSLLDNNELDGYEQKLATSPNLTTIFASFELFYEDYFADFGYRTIVKVASGIAPNLKEVRVNNFATSDACDRRARRSEFRPTPRKHVLPEKVAPKGALEVLELHGYEDGRGPIDLPCLELWDSATDLSRLRSLRLGKVEEEVLQWATPRYYSGLLEFPASTQGS</sequence>